<evidence type="ECO:0000259" key="5">
    <source>
        <dbReference type="PROSITE" id="PS50977"/>
    </source>
</evidence>
<evidence type="ECO:0000256" key="1">
    <source>
        <dbReference type="ARBA" id="ARBA00023015"/>
    </source>
</evidence>
<dbReference type="InterPro" id="IPR054156">
    <property type="entry name" value="YxaF_TetR_C"/>
</dbReference>
<dbReference type="InterPro" id="IPR036271">
    <property type="entry name" value="Tet_transcr_reg_TetR-rel_C_sf"/>
</dbReference>
<feature type="DNA-binding region" description="H-T-H motif" evidence="4">
    <location>
        <begin position="24"/>
        <end position="43"/>
    </location>
</feature>
<sequence length="185" mass="20517">MDTKALLIEEAKNLFQQKGYKGVGLNEILKECEITKGALYHHFPNGKEELLISCLQSMQEEITTDIDMIFQQHSSTLTATKTLVDKLTAELDSGNKIAGYTFSSIVSEISSLSEPVRNACTALYEEIQKIYFKKLLNDGYPEEEAASLSLFMTVSIEGAMTLCLAKDSTLPLSNINAILPRLLKD</sequence>
<dbReference type="PANTHER" id="PTHR47506:SF3">
    <property type="entry name" value="HTH-TYPE TRANSCRIPTIONAL REGULATOR LMRA"/>
    <property type="match status" value="1"/>
</dbReference>
<dbReference type="Proteomes" id="UP001180087">
    <property type="component" value="Chromosome"/>
</dbReference>
<proteinExistence type="predicted"/>
<keyword evidence="2 4" id="KW-0238">DNA-binding</keyword>
<evidence type="ECO:0000313" key="6">
    <source>
        <dbReference type="EMBL" id="WLV24579.1"/>
    </source>
</evidence>
<feature type="domain" description="HTH tetR-type" evidence="5">
    <location>
        <begin position="1"/>
        <end position="61"/>
    </location>
</feature>
<protein>
    <submittedName>
        <fullName evidence="6">TetR/AcrR family transcriptional regulator</fullName>
    </submittedName>
</protein>
<accession>A0ABY9KUJ8</accession>
<keyword evidence="3" id="KW-0804">Transcription</keyword>
<name>A0ABY9KUJ8_9BACI</name>
<dbReference type="Gene3D" id="1.10.357.10">
    <property type="entry name" value="Tetracycline Repressor, domain 2"/>
    <property type="match status" value="1"/>
</dbReference>
<evidence type="ECO:0000256" key="4">
    <source>
        <dbReference type="PROSITE-ProRule" id="PRU00335"/>
    </source>
</evidence>
<keyword evidence="7" id="KW-1185">Reference proteome</keyword>
<dbReference type="Pfam" id="PF00440">
    <property type="entry name" value="TetR_N"/>
    <property type="match status" value="1"/>
</dbReference>
<dbReference type="SUPFAM" id="SSF48498">
    <property type="entry name" value="Tetracyclin repressor-like, C-terminal domain"/>
    <property type="match status" value="1"/>
</dbReference>
<evidence type="ECO:0000256" key="3">
    <source>
        <dbReference type="ARBA" id="ARBA00023163"/>
    </source>
</evidence>
<evidence type="ECO:0000256" key="2">
    <source>
        <dbReference type="ARBA" id="ARBA00023125"/>
    </source>
</evidence>
<dbReference type="InterPro" id="IPR009057">
    <property type="entry name" value="Homeodomain-like_sf"/>
</dbReference>
<evidence type="ECO:0000313" key="7">
    <source>
        <dbReference type="Proteomes" id="UP001180087"/>
    </source>
</evidence>
<dbReference type="PANTHER" id="PTHR47506">
    <property type="entry name" value="TRANSCRIPTIONAL REGULATORY PROTEIN"/>
    <property type="match status" value="1"/>
</dbReference>
<dbReference type="EMBL" id="CP129113">
    <property type="protein sequence ID" value="WLV24579.1"/>
    <property type="molecule type" value="Genomic_DNA"/>
</dbReference>
<dbReference type="InterPro" id="IPR001647">
    <property type="entry name" value="HTH_TetR"/>
</dbReference>
<dbReference type="PROSITE" id="PS50977">
    <property type="entry name" value="HTH_TETR_2"/>
    <property type="match status" value="1"/>
</dbReference>
<dbReference type="SUPFAM" id="SSF46689">
    <property type="entry name" value="Homeodomain-like"/>
    <property type="match status" value="1"/>
</dbReference>
<reference evidence="6" key="1">
    <citation type="submission" date="2023-06" db="EMBL/GenBank/DDBJ databases">
        <title>A Treasure from Seagulls: Isolation and Description of Aciduricobacillus qingdaonensis gen. nov., sp. nov., a Rare Obligately Uric Acid-utilizing Member in the Family Bacillaceae.</title>
        <authorList>
            <person name="Liu W."/>
            <person name="Wang B."/>
        </authorList>
    </citation>
    <scope>NUCLEOTIDE SEQUENCE</scope>
    <source>
        <strain evidence="6">44XB</strain>
    </source>
</reference>
<dbReference type="RefSeq" id="WP_348027752.1">
    <property type="nucleotide sequence ID" value="NZ_CP129113.1"/>
</dbReference>
<dbReference type="Pfam" id="PF21993">
    <property type="entry name" value="TetR_C_13_2"/>
    <property type="match status" value="1"/>
</dbReference>
<dbReference type="PRINTS" id="PR00455">
    <property type="entry name" value="HTHTETR"/>
</dbReference>
<keyword evidence="1" id="KW-0805">Transcription regulation</keyword>
<gene>
    <name evidence="6" type="ORF">QR721_13190</name>
</gene>
<organism evidence="6 7">
    <name type="scientific">Aciduricibacillus chroicocephali</name>
    <dbReference type="NCBI Taxonomy" id="3054939"/>
    <lineage>
        <taxon>Bacteria</taxon>
        <taxon>Bacillati</taxon>
        <taxon>Bacillota</taxon>
        <taxon>Bacilli</taxon>
        <taxon>Bacillales</taxon>
        <taxon>Bacillaceae</taxon>
        <taxon>Aciduricibacillus</taxon>
    </lineage>
</organism>